<protein>
    <submittedName>
        <fullName evidence="1">Carboxypeptidase-like regulatory domain-containing protein</fullName>
    </submittedName>
</protein>
<dbReference type="OrthoDB" id="1122118at2"/>
<dbReference type="RefSeq" id="WP_119350987.1">
    <property type="nucleotide sequence ID" value="NZ_JBFHKJ010000422.1"/>
</dbReference>
<evidence type="ECO:0000313" key="1">
    <source>
        <dbReference type="EMBL" id="RIH64155.1"/>
    </source>
</evidence>
<proteinExistence type="predicted"/>
<evidence type="ECO:0000313" key="2">
    <source>
        <dbReference type="Proteomes" id="UP000266441"/>
    </source>
</evidence>
<dbReference type="Pfam" id="PF13715">
    <property type="entry name" value="CarbopepD_reg_2"/>
    <property type="match status" value="1"/>
</dbReference>
<gene>
    <name evidence="1" type="ORF">D1164_16500</name>
</gene>
<sequence>MKTHLFYFLFWVILFLPGSGWAQLLSISGYVKNNVSGQAIQNATIFESVSGIGTISNNDGYYKLLLNPGEQSLKISFSGFNVYTSTFELEKDTVISVQLKPEILPANKYVAGAGEKKGVDESAPNENNPRKRK</sequence>
<dbReference type="Gene3D" id="2.60.40.1120">
    <property type="entry name" value="Carboxypeptidase-like, regulatory domain"/>
    <property type="match status" value="1"/>
</dbReference>
<name>A0A399CWP7_9BACT</name>
<reference evidence="1 2" key="1">
    <citation type="journal article" date="2015" name="Int. J. Syst. Evol. Microbiol.">
        <title>Mariniphaga sediminis sp. nov., isolated from coastal sediment.</title>
        <authorList>
            <person name="Wang F.Q."/>
            <person name="Shen Q.Y."/>
            <person name="Chen G.J."/>
            <person name="Du Z.J."/>
        </authorList>
    </citation>
    <scope>NUCLEOTIDE SEQUENCE [LARGE SCALE GENOMIC DNA]</scope>
    <source>
        <strain evidence="1 2">SY21</strain>
    </source>
</reference>
<dbReference type="SUPFAM" id="SSF49464">
    <property type="entry name" value="Carboxypeptidase regulatory domain-like"/>
    <property type="match status" value="1"/>
</dbReference>
<keyword evidence="1" id="KW-0378">Hydrolase</keyword>
<dbReference type="AlphaFoldDB" id="A0A399CWP7"/>
<organism evidence="1 2">
    <name type="scientific">Mariniphaga sediminis</name>
    <dbReference type="NCBI Taxonomy" id="1628158"/>
    <lineage>
        <taxon>Bacteria</taxon>
        <taxon>Pseudomonadati</taxon>
        <taxon>Bacteroidota</taxon>
        <taxon>Bacteroidia</taxon>
        <taxon>Marinilabiliales</taxon>
        <taxon>Prolixibacteraceae</taxon>
        <taxon>Mariniphaga</taxon>
    </lineage>
</organism>
<dbReference type="InterPro" id="IPR008969">
    <property type="entry name" value="CarboxyPept-like_regulatory"/>
</dbReference>
<dbReference type="EMBL" id="QWET01000013">
    <property type="protein sequence ID" value="RIH64155.1"/>
    <property type="molecule type" value="Genomic_DNA"/>
</dbReference>
<dbReference type="Proteomes" id="UP000266441">
    <property type="component" value="Unassembled WGS sequence"/>
</dbReference>
<dbReference type="GO" id="GO:0004180">
    <property type="term" value="F:carboxypeptidase activity"/>
    <property type="evidence" value="ECO:0007669"/>
    <property type="project" value="UniProtKB-KW"/>
</dbReference>
<comment type="caution">
    <text evidence="1">The sequence shown here is derived from an EMBL/GenBank/DDBJ whole genome shotgun (WGS) entry which is preliminary data.</text>
</comment>
<keyword evidence="1" id="KW-0121">Carboxypeptidase</keyword>
<keyword evidence="2" id="KW-1185">Reference proteome</keyword>
<keyword evidence="1" id="KW-0645">Protease</keyword>
<accession>A0A399CWP7</accession>